<dbReference type="Proteomes" id="UP000814140">
    <property type="component" value="Unassembled WGS sequence"/>
</dbReference>
<comment type="caution">
    <text evidence="1">The sequence shown here is derived from an EMBL/GenBank/DDBJ whole genome shotgun (WGS) entry which is preliminary data.</text>
</comment>
<sequence>MPVAVLHLDSVLQARAIVGMTLFGDTDLFSSSTNRIREIKLHRNRNILCLQTTSLIFCLDVVPVLTIPSMRHRSCSSLGSVLMHPQDGKVPSGAHKPQPTRSLLYAVGPGLQRCSKLLVGPWDGLVTLQTMAQYMPRSSTSRLSGALHPPIVLCHVWTYCHSVQPQAHENSCCLWQFLLWVLCSRPRMWLVFRRPQSGIE</sequence>
<reference evidence="1" key="2">
    <citation type="journal article" date="2022" name="New Phytol.">
        <title>Evolutionary transition to the ectomycorrhizal habit in the genomes of a hyperdiverse lineage of mushroom-forming fungi.</title>
        <authorList>
            <person name="Looney B."/>
            <person name="Miyauchi S."/>
            <person name="Morin E."/>
            <person name="Drula E."/>
            <person name="Courty P.E."/>
            <person name="Kohler A."/>
            <person name="Kuo A."/>
            <person name="LaButti K."/>
            <person name="Pangilinan J."/>
            <person name="Lipzen A."/>
            <person name="Riley R."/>
            <person name="Andreopoulos W."/>
            <person name="He G."/>
            <person name="Johnson J."/>
            <person name="Nolan M."/>
            <person name="Tritt A."/>
            <person name="Barry K.W."/>
            <person name="Grigoriev I.V."/>
            <person name="Nagy L.G."/>
            <person name="Hibbett D."/>
            <person name="Henrissat B."/>
            <person name="Matheny P.B."/>
            <person name="Labbe J."/>
            <person name="Martin F.M."/>
        </authorList>
    </citation>
    <scope>NUCLEOTIDE SEQUENCE</scope>
    <source>
        <strain evidence="1">HHB10654</strain>
    </source>
</reference>
<gene>
    <name evidence="1" type="ORF">BV25DRAFT_224539</name>
</gene>
<protein>
    <submittedName>
        <fullName evidence="1">Uncharacterized protein</fullName>
    </submittedName>
</protein>
<keyword evidence="2" id="KW-1185">Reference proteome</keyword>
<reference evidence="1" key="1">
    <citation type="submission" date="2021-03" db="EMBL/GenBank/DDBJ databases">
        <authorList>
            <consortium name="DOE Joint Genome Institute"/>
            <person name="Ahrendt S."/>
            <person name="Looney B.P."/>
            <person name="Miyauchi S."/>
            <person name="Morin E."/>
            <person name="Drula E."/>
            <person name="Courty P.E."/>
            <person name="Chicoki N."/>
            <person name="Fauchery L."/>
            <person name="Kohler A."/>
            <person name="Kuo A."/>
            <person name="Labutti K."/>
            <person name="Pangilinan J."/>
            <person name="Lipzen A."/>
            <person name="Riley R."/>
            <person name="Andreopoulos W."/>
            <person name="He G."/>
            <person name="Johnson J."/>
            <person name="Barry K.W."/>
            <person name="Grigoriev I.V."/>
            <person name="Nagy L."/>
            <person name="Hibbett D."/>
            <person name="Henrissat B."/>
            <person name="Matheny P.B."/>
            <person name="Labbe J."/>
            <person name="Martin F."/>
        </authorList>
    </citation>
    <scope>NUCLEOTIDE SEQUENCE</scope>
    <source>
        <strain evidence="1">HHB10654</strain>
    </source>
</reference>
<dbReference type="EMBL" id="MU277197">
    <property type="protein sequence ID" value="KAI0065011.1"/>
    <property type="molecule type" value="Genomic_DNA"/>
</dbReference>
<evidence type="ECO:0000313" key="2">
    <source>
        <dbReference type="Proteomes" id="UP000814140"/>
    </source>
</evidence>
<organism evidence="1 2">
    <name type="scientific">Artomyces pyxidatus</name>
    <dbReference type="NCBI Taxonomy" id="48021"/>
    <lineage>
        <taxon>Eukaryota</taxon>
        <taxon>Fungi</taxon>
        <taxon>Dikarya</taxon>
        <taxon>Basidiomycota</taxon>
        <taxon>Agaricomycotina</taxon>
        <taxon>Agaricomycetes</taxon>
        <taxon>Russulales</taxon>
        <taxon>Auriscalpiaceae</taxon>
        <taxon>Artomyces</taxon>
    </lineage>
</organism>
<accession>A0ACB8T9Z9</accession>
<proteinExistence type="predicted"/>
<name>A0ACB8T9Z9_9AGAM</name>
<evidence type="ECO:0000313" key="1">
    <source>
        <dbReference type="EMBL" id="KAI0065011.1"/>
    </source>
</evidence>